<sequence length="180" mass="20417">MLIVSFFRGNTLDKKYEPSEGSKVYTADTLQVNQAKGVIYLTGGATIIDTEGALHHYELVVKKATQNKKKPSPSKRIALAKKKVQRPVQVKNISTYEHYETVPASKEVMYGFHEHVVVCSTQQNHYQRSMAVLGSYCEYLIFYADSDDLIREVRLDFLSISEDFFSVRPPPVSTTNSLFI</sequence>
<evidence type="ECO:0000313" key="1">
    <source>
        <dbReference type="EMBL" id="GGP05122.1"/>
    </source>
</evidence>
<dbReference type="Proteomes" id="UP000620064">
    <property type="component" value="Unassembled WGS sequence"/>
</dbReference>
<comment type="caution">
    <text evidence="1">The sequence shown here is derived from an EMBL/GenBank/DDBJ whole genome shotgun (WGS) entry which is preliminary data.</text>
</comment>
<keyword evidence="2" id="KW-1185">Reference proteome</keyword>
<accession>A0ABQ2NLJ5</accession>
<reference evidence="2" key="1">
    <citation type="journal article" date="2019" name="Int. J. Syst. Evol. Microbiol.">
        <title>The Global Catalogue of Microorganisms (GCM) 10K type strain sequencing project: providing services to taxonomists for standard genome sequencing and annotation.</title>
        <authorList>
            <consortium name="The Broad Institute Genomics Platform"/>
            <consortium name="The Broad Institute Genome Sequencing Center for Infectious Disease"/>
            <person name="Wu L."/>
            <person name="Ma J."/>
        </authorList>
    </citation>
    <scope>NUCLEOTIDE SEQUENCE [LARGE SCALE GENOMIC DNA]</scope>
    <source>
        <strain evidence="2">CGMCC 1.7656</strain>
    </source>
</reference>
<dbReference type="EMBL" id="BMLV01000004">
    <property type="protein sequence ID" value="GGP05122.1"/>
    <property type="molecule type" value="Genomic_DNA"/>
</dbReference>
<protein>
    <submittedName>
        <fullName evidence="1">Uncharacterized protein</fullName>
    </submittedName>
</protein>
<proteinExistence type="predicted"/>
<name>A0ABQ2NLJ5_9FLAO</name>
<gene>
    <name evidence="1" type="ORF">GCM10010992_20060</name>
</gene>
<evidence type="ECO:0000313" key="2">
    <source>
        <dbReference type="Proteomes" id="UP000620064"/>
    </source>
</evidence>
<organism evidence="1 2">
    <name type="scientific">Cloacibacterium rupense</name>
    <dbReference type="NCBI Taxonomy" id="517423"/>
    <lineage>
        <taxon>Bacteria</taxon>
        <taxon>Pseudomonadati</taxon>
        <taxon>Bacteroidota</taxon>
        <taxon>Flavobacteriia</taxon>
        <taxon>Flavobacteriales</taxon>
        <taxon>Weeksellaceae</taxon>
    </lineage>
</organism>